<dbReference type="GO" id="GO:0005886">
    <property type="term" value="C:plasma membrane"/>
    <property type="evidence" value="ECO:0007669"/>
    <property type="project" value="TreeGrafter"/>
</dbReference>
<dbReference type="SUPFAM" id="SSF58038">
    <property type="entry name" value="SNARE fusion complex"/>
    <property type="match status" value="1"/>
</dbReference>
<dbReference type="GO" id="GO:0000421">
    <property type="term" value="C:autophagosome membrane"/>
    <property type="evidence" value="ECO:0007669"/>
    <property type="project" value="TreeGrafter"/>
</dbReference>
<dbReference type="GO" id="GO:0048278">
    <property type="term" value="P:vesicle docking"/>
    <property type="evidence" value="ECO:0007669"/>
    <property type="project" value="TreeGrafter"/>
</dbReference>
<dbReference type="OrthoDB" id="10035606at2759"/>
<dbReference type="PANTHER" id="PTHR19957:SF139">
    <property type="entry name" value="SYNTAXIN-17"/>
    <property type="match status" value="1"/>
</dbReference>
<evidence type="ECO:0000313" key="5">
    <source>
        <dbReference type="Proteomes" id="UP000194236"/>
    </source>
</evidence>
<dbReference type="SUPFAM" id="SSF47661">
    <property type="entry name" value="t-snare proteins"/>
    <property type="match status" value="1"/>
</dbReference>
<keyword evidence="2" id="KW-0472">Membrane</keyword>
<feature type="transmembrane region" description="Helical" evidence="2">
    <location>
        <begin position="186"/>
        <end position="203"/>
    </location>
</feature>
<dbReference type="GO" id="GO:0012505">
    <property type="term" value="C:endomembrane system"/>
    <property type="evidence" value="ECO:0007669"/>
    <property type="project" value="TreeGrafter"/>
</dbReference>
<sequence>MNSHLIIQQLRNNLSELEKCYKLLNEFAVDFEYDRKVQSVKNEVMKAITAFSRINGQKMREKSFLIVNDDQSSNCEQQQQMQINKVEEENLAKTSRTLRDVQALHQDLEDLHDMMSKFGEIVHEQQITVDQIEQNIENTAENVHEGTKSLAIAASSSIVPIACAAVGATIFGPIGALVSFKLSTGIVSAIGGSVASYSLASFVKNRKRHHDQLELISLSDETKNDKEQ</sequence>
<dbReference type="InterPro" id="IPR045242">
    <property type="entry name" value="Syntaxin"/>
</dbReference>
<comment type="similarity">
    <text evidence="1">Belongs to the syntaxin family.</text>
</comment>
<evidence type="ECO:0000259" key="3">
    <source>
        <dbReference type="PROSITE" id="PS50192"/>
    </source>
</evidence>
<dbReference type="AlphaFoldDB" id="A0A1Y3B3B9"/>
<dbReference type="GO" id="GO:0005484">
    <property type="term" value="F:SNAP receptor activity"/>
    <property type="evidence" value="ECO:0007669"/>
    <property type="project" value="TreeGrafter"/>
</dbReference>
<comment type="caution">
    <text evidence="4">The sequence shown here is derived from an EMBL/GenBank/DDBJ whole genome shotgun (WGS) entry which is preliminary data.</text>
</comment>
<dbReference type="GO" id="GO:0006886">
    <property type="term" value="P:intracellular protein transport"/>
    <property type="evidence" value="ECO:0007669"/>
    <property type="project" value="TreeGrafter"/>
</dbReference>
<dbReference type="GO" id="GO:0006887">
    <property type="term" value="P:exocytosis"/>
    <property type="evidence" value="ECO:0007669"/>
    <property type="project" value="TreeGrafter"/>
</dbReference>
<evidence type="ECO:0000313" key="4">
    <source>
        <dbReference type="EMBL" id="OTF74468.1"/>
    </source>
</evidence>
<dbReference type="Pfam" id="PF26585">
    <property type="entry name" value="STX17_N"/>
    <property type="match status" value="1"/>
</dbReference>
<keyword evidence="2" id="KW-1133">Transmembrane helix</keyword>
<dbReference type="GO" id="GO:0031201">
    <property type="term" value="C:SNARE complex"/>
    <property type="evidence" value="ECO:0007669"/>
    <property type="project" value="TreeGrafter"/>
</dbReference>
<dbReference type="Gene3D" id="1.20.5.110">
    <property type="match status" value="1"/>
</dbReference>
<gene>
    <name evidence="4" type="ORF">BLA29_001599</name>
</gene>
<dbReference type="InterPro" id="IPR059001">
    <property type="entry name" value="STX17_N"/>
</dbReference>
<feature type="transmembrane region" description="Helical" evidence="2">
    <location>
        <begin position="158"/>
        <end position="180"/>
    </location>
</feature>
<dbReference type="EMBL" id="MUJZ01046924">
    <property type="protein sequence ID" value="OTF74468.1"/>
    <property type="molecule type" value="Genomic_DNA"/>
</dbReference>
<protein>
    <submittedName>
        <fullName evidence="4">Syntaxin-17-like protein</fullName>
    </submittedName>
</protein>
<reference evidence="4 5" key="1">
    <citation type="submission" date="2017-03" db="EMBL/GenBank/DDBJ databases">
        <title>Genome Survey of Euroglyphus maynei.</title>
        <authorList>
            <person name="Arlian L.G."/>
            <person name="Morgan M.S."/>
            <person name="Rider S.D."/>
        </authorList>
    </citation>
    <scope>NUCLEOTIDE SEQUENCE [LARGE SCALE GENOMIC DNA]</scope>
    <source>
        <strain evidence="4">Arlian Lab</strain>
        <tissue evidence="4">Whole body</tissue>
    </source>
</reference>
<organism evidence="4 5">
    <name type="scientific">Euroglyphus maynei</name>
    <name type="common">Mayne's house dust mite</name>
    <dbReference type="NCBI Taxonomy" id="6958"/>
    <lineage>
        <taxon>Eukaryota</taxon>
        <taxon>Metazoa</taxon>
        <taxon>Ecdysozoa</taxon>
        <taxon>Arthropoda</taxon>
        <taxon>Chelicerata</taxon>
        <taxon>Arachnida</taxon>
        <taxon>Acari</taxon>
        <taxon>Acariformes</taxon>
        <taxon>Sarcoptiformes</taxon>
        <taxon>Astigmata</taxon>
        <taxon>Psoroptidia</taxon>
        <taxon>Analgoidea</taxon>
        <taxon>Pyroglyphidae</taxon>
        <taxon>Pyroglyphinae</taxon>
        <taxon>Euroglyphus</taxon>
    </lineage>
</organism>
<dbReference type="GO" id="GO:0006906">
    <property type="term" value="P:vesicle fusion"/>
    <property type="evidence" value="ECO:0007669"/>
    <property type="project" value="TreeGrafter"/>
</dbReference>
<evidence type="ECO:0000256" key="1">
    <source>
        <dbReference type="ARBA" id="ARBA00009063"/>
    </source>
</evidence>
<keyword evidence="2" id="KW-0812">Transmembrane</keyword>
<keyword evidence="5" id="KW-1185">Reference proteome</keyword>
<name>A0A1Y3B3B9_EURMA</name>
<dbReference type="InterPro" id="IPR000727">
    <property type="entry name" value="T_SNARE_dom"/>
</dbReference>
<dbReference type="PANTHER" id="PTHR19957">
    <property type="entry name" value="SYNTAXIN"/>
    <property type="match status" value="1"/>
</dbReference>
<accession>A0A1Y3B3B9</accession>
<dbReference type="InterPro" id="IPR010989">
    <property type="entry name" value="SNARE"/>
</dbReference>
<dbReference type="SMART" id="SM00397">
    <property type="entry name" value="t_SNARE"/>
    <property type="match status" value="1"/>
</dbReference>
<feature type="domain" description="T-SNARE coiled-coil homology" evidence="3">
    <location>
        <begin position="91"/>
        <end position="153"/>
    </location>
</feature>
<dbReference type="GO" id="GO:0000149">
    <property type="term" value="F:SNARE binding"/>
    <property type="evidence" value="ECO:0007669"/>
    <property type="project" value="TreeGrafter"/>
</dbReference>
<dbReference type="Proteomes" id="UP000194236">
    <property type="component" value="Unassembled WGS sequence"/>
</dbReference>
<evidence type="ECO:0000256" key="2">
    <source>
        <dbReference type="SAM" id="Phobius"/>
    </source>
</evidence>
<proteinExistence type="inferred from homology"/>
<dbReference type="PROSITE" id="PS50192">
    <property type="entry name" value="T_SNARE"/>
    <property type="match status" value="1"/>
</dbReference>